<evidence type="ECO:0000313" key="3">
    <source>
        <dbReference type="EMBL" id="MDC8757638.1"/>
    </source>
</evidence>
<evidence type="ECO:0000313" key="4">
    <source>
        <dbReference type="Proteomes" id="UP001221208"/>
    </source>
</evidence>
<evidence type="ECO:0000256" key="1">
    <source>
        <dbReference type="SAM" id="MobiDB-lite"/>
    </source>
</evidence>
<proteinExistence type="predicted"/>
<keyword evidence="2" id="KW-1133">Transmembrane helix</keyword>
<keyword evidence="2" id="KW-0812">Transmembrane</keyword>
<evidence type="ECO:0000256" key="2">
    <source>
        <dbReference type="SAM" id="Phobius"/>
    </source>
</evidence>
<gene>
    <name evidence="3" type="ORF">OIK44_08570</name>
</gene>
<protein>
    <submittedName>
        <fullName evidence="3">Type II secretion system protein</fullName>
    </submittedName>
</protein>
<organism evidence="3 4">
    <name type="scientific">Janthinobacterium fluminis</name>
    <dbReference type="NCBI Taxonomy" id="2987524"/>
    <lineage>
        <taxon>Bacteria</taxon>
        <taxon>Pseudomonadati</taxon>
        <taxon>Pseudomonadota</taxon>
        <taxon>Betaproteobacteria</taxon>
        <taxon>Burkholderiales</taxon>
        <taxon>Oxalobacteraceae</taxon>
        <taxon>Janthinobacterium</taxon>
    </lineage>
</organism>
<reference evidence="3 4" key="1">
    <citation type="submission" date="2022-10" db="EMBL/GenBank/DDBJ databases">
        <title>Janthinobacterium sp. hw3 Genome sequencing.</title>
        <authorList>
            <person name="Park S."/>
        </authorList>
    </citation>
    <scope>NUCLEOTIDE SEQUENCE [LARGE SCALE GENOMIC DNA]</scope>
    <source>
        <strain evidence="4">hw3</strain>
    </source>
</reference>
<feature type="transmembrane region" description="Helical" evidence="2">
    <location>
        <begin position="12"/>
        <end position="31"/>
    </location>
</feature>
<comment type="caution">
    <text evidence="3">The sequence shown here is derived from an EMBL/GenBank/DDBJ whole genome shotgun (WGS) entry which is preliminary data.</text>
</comment>
<dbReference type="RefSeq" id="WP_273670308.1">
    <property type="nucleotide sequence ID" value="NZ_JAQQXR010000002.1"/>
</dbReference>
<dbReference type="EMBL" id="JAQQXR010000002">
    <property type="protein sequence ID" value="MDC8757638.1"/>
    <property type="molecule type" value="Genomic_DNA"/>
</dbReference>
<feature type="region of interest" description="Disordered" evidence="1">
    <location>
        <begin position="162"/>
        <end position="208"/>
    </location>
</feature>
<keyword evidence="2" id="KW-0472">Membrane</keyword>
<keyword evidence="4" id="KW-1185">Reference proteome</keyword>
<name>A0ABT5JY31_9BURK</name>
<dbReference type="Proteomes" id="UP001221208">
    <property type="component" value="Unassembled WGS sequence"/>
</dbReference>
<accession>A0ABT5JY31</accession>
<sequence length="208" mass="21727">MPSAPRRQQGFTYLGLLILVAIIGLVGAAGLKMGALLQRSAAERELLDIGAAFADALDSYARVTPAGQPRQPAALKDLLRDPRFPGTLRHLRKLYVDPMTGRAEWGLLHPPGGNGIVGVHSLSPARPVKVGNFDARFQGFEDKLRLSDWVFMASGGLAGAAAPGADLPAVPPLPPAPAEPPAPPDAPPEPEPEAEPEPAATPQPVSAE</sequence>
<feature type="compositionally biased region" description="Pro residues" evidence="1">
    <location>
        <begin position="169"/>
        <end position="187"/>
    </location>
</feature>